<comment type="similarity">
    <text evidence="3">Belongs to the DegT/DnrJ/EryC1 family.</text>
</comment>
<dbReference type="InterPro" id="IPR015424">
    <property type="entry name" value="PyrdxlP-dep_Trfase"/>
</dbReference>
<dbReference type="EMBL" id="BBZA01000081">
    <property type="protein sequence ID" value="GAP62771.1"/>
    <property type="molecule type" value="Genomic_DNA"/>
</dbReference>
<dbReference type="PATRIC" id="fig|872965.6.peg.1134"/>
<dbReference type="STRING" id="872965.SE16_05545"/>
<reference evidence="4 6" key="1">
    <citation type="journal article" date="2015" name="Genome Announc.">
        <title>Draft Genome Sequence of a Heterotrophic Facultative Anaerobic Thermophilic Bacterium, Ardenticatena maritima Strain 110ST.</title>
        <authorList>
            <person name="Kawaichi S."/>
            <person name="Yoshida T."/>
            <person name="Sako Y."/>
            <person name="Nakamura R."/>
        </authorList>
    </citation>
    <scope>NUCLEOTIDE SEQUENCE [LARGE SCALE GENOMIC DNA]</scope>
    <source>
        <strain evidence="4 6">110S</strain>
    </source>
</reference>
<dbReference type="Pfam" id="PF01041">
    <property type="entry name" value="DegT_DnrJ_EryC1"/>
    <property type="match status" value="1"/>
</dbReference>
<dbReference type="InterPro" id="IPR015421">
    <property type="entry name" value="PyrdxlP-dep_Trfase_major"/>
</dbReference>
<dbReference type="Proteomes" id="UP000050502">
    <property type="component" value="Unassembled WGS sequence"/>
</dbReference>
<keyword evidence="2 3" id="KW-0663">Pyridoxal phosphate</keyword>
<dbReference type="FunCoup" id="A0A0M8K848">
    <property type="interactions" value="273"/>
</dbReference>
<sequence>MTQIPQETNWRRADFLPYARADITEAEIAEVVDTLRSGWLSMGPKTIEFEKRFAAYTNATDAIAVNSCTAGLHLALAALGIGDGDEVITTPLTFAATANVAVHLGARPVFADVRADDFNIDPHAVERAITPRTRAIIPVHMAGHPCRMDELLDIAAAHNLPIVEDAAHAVGARYRGKMIGSIGTATAFSFYVTKNLTTGEGGMVTTNDADLAETMRTLRLHGMNRDAWARYSDKGTWYYEITAAGYKYNMTDIAAAIGLHQLRRLNDFIEVRRHYAALYNEAFADMDTFVLPTTRADVEHAWHLYILRLRPETLRIDRAAFIEKLREANIGTSVHFIPVHLHPYYRDTFGYQRGDFPVAEAIFDQAISLPLYTTMTEEDVFSVIEATRAIAHHYRR</sequence>
<keyword evidence="5" id="KW-0808">Transferase</keyword>
<dbReference type="CDD" id="cd00616">
    <property type="entry name" value="AHBA_syn"/>
    <property type="match status" value="1"/>
</dbReference>
<dbReference type="GO" id="GO:0008483">
    <property type="term" value="F:transaminase activity"/>
    <property type="evidence" value="ECO:0007669"/>
    <property type="project" value="UniProtKB-KW"/>
</dbReference>
<dbReference type="Proteomes" id="UP000037784">
    <property type="component" value="Unassembled WGS sequence"/>
</dbReference>
<feature type="active site" description="Proton acceptor" evidence="1">
    <location>
        <position position="194"/>
    </location>
</feature>
<dbReference type="EMBL" id="LGKN01000004">
    <property type="protein sequence ID" value="KPL88297.1"/>
    <property type="molecule type" value="Genomic_DNA"/>
</dbReference>
<evidence type="ECO:0000256" key="3">
    <source>
        <dbReference type="RuleBase" id="RU004508"/>
    </source>
</evidence>
<evidence type="ECO:0000313" key="5">
    <source>
        <dbReference type="EMBL" id="KPL88297.1"/>
    </source>
</evidence>
<evidence type="ECO:0000256" key="1">
    <source>
        <dbReference type="PIRSR" id="PIRSR000390-1"/>
    </source>
</evidence>
<keyword evidence="5" id="KW-0032">Aminotransferase</keyword>
<dbReference type="OrthoDB" id="9810913at2"/>
<accession>A0A0M8K848</accession>
<dbReference type="SUPFAM" id="SSF53383">
    <property type="entry name" value="PLP-dependent transferases"/>
    <property type="match status" value="1"/>
</dbReference>
<reference evidence="6" key="3">
    <citation type="submission" date="2015-08" db="EMBL/GenBank/DDBJ databases">
        <title>Draft Genome Sequence of a Heterotrophic Facultative Anaerobic Bacterium Ardenticatena maritima Strain 110S.</title>
        <authorList>
            <person name="Kawaichi S."/>
            <person name="Yoshida T."/>
            <person name="Sako Y."/>
            <person name="Nakamura R."/>
        </authorList>
    </citation>
    <scope>NUCLEOTIDE SEQUENCE [LARGE SCALE GENOMIC DNA]</scope>
    <source>
        <strain evidence="6">110S</strain>
    </source>
</reference>
<dbReference type="InParanoid" id="A0A0M8K848"/>
<evidence type="ECO:0000256" key="2">
    <source>
        <dbReference type="PIRSR" id="PIRSR000390-2"/>
    </source>
</evidence>
<dbReference type="AlphaFoldDB" id="A0A0M8K848"/>
<dbReference type="Gene3D" id="3.40.640.10">
    <property type="entry name" value="Type I PLP-dependent aspartate aminotransferase-like (Major domain)"/>
    <property type="match status" value="1"/>
</dbReference>
<organism evidence="4 6">
    <name type="scientific">Ardenticatena maritima</name>
    <dbReference type="NCBI Taxonomy" id="872965"/>
    <lineage>
        <taxon>Bacteria</taxon>
        <taxon>Bacillati</taxon>
        <taxon>Chloroflexota</taxon>
        <taxon>Ardenticatenia</taxon>
        <taxon>Ardenticatenales</taxon>
        <taxon>Ardenticatenaceae</taxon>
        <taxon>Ardenticatena</taxon>
    </lineage>
</organism>
<dbReference type="InterPro" id="IPR000653">
    <property type="entry name" value="DegT/StrS_aminotransferase"/>
</dbReference>
<reference evidence="5 7" key="2">
    <citation type="submission" date="2015-07" db="EMBL/GenBank/DDBJ databases">
        <title>Whole genome sequence of Ardenticatena maritima DSM 23922.</title>
        <authorList>
            <person name="Hemp J."/>
            <person name="Ward L.M."/>
            <person name="Pace L.A."/>
            <person name="Fischer W.W."/>
        </authorList>
    </citation>
    <scope>NUCLEOTIDE SEQUENCE [LARGE SCALE GENOMIC DNA]</scope>
    <source>
        <strain evidence="5 7">110S</strain>
    </source>
</reference>
<feature type="modified residue" description="N6-(pyridoxal phosphate)lysine" evidence="2">
    <location>
        <position position="194"/>
    </location>
</feature>
<dbReference type="Gene3D" id="3.90.1150.10">
    <property type="entry name" value="Aspartate Aminotransferase, domain 1"/>
    <property type="match status" value="1"/>
</dbReference>
<proteinExistence type="inferred from homology"/>
<evidence type="ECO:0000313" key="7">
    <source>
        <dbReference type="Proteomes" id="UP000050502"/>
    </source>
</evidence>
<keyword evidence="6" id="KW-1185">Reference proteome</keyword>
<dbReference type="InterPro" id="IPR015422">
    <property type="entry name" value="PyrdxlP-dep_Trfase_small"/>
</dbReference>
<name>A0A0M8K848_9CHLR</name>
<dbReference type="GO" id="GO:0030170">
    <property type="term" value="F:pyridoxal phosphate binding"/>
    <property type="evidence" value="ECO:0007669"/>
    <property type="project" value="TreeGrafter"/>
</dbReference>
<gene>
    <name evidence="4" type="ORF">ARMA_1194</name>
    <name evidence="5" type="ORF">SE16_05545</name>
</gene>
<dbReference type="PANTHER" id="PTHR30244">
    <property type="entry name" value="TRANSAMINASE"/>
    <property type="match status" value="1"/>
</dbReference>
<dbReference type="PIRSF" id="PIRSF000390">
    <property type="entry name" value="PLP_StrS"/>
    <property type="match status" value="1"/>
</dbReference>
<dbReference type="RefSeq" id="WP_054492677.1">
    <property type="nucleotide sequence ID" value="NZ_BBZA01000081.1"/>
</dbReference>
<dbReference type="PANTHER" id="PTHR30244:SF34">
    <property type="entry name" value="DTDP-4-AMINO-4,6-DIDEOXYGALACTOSE TRANSAMINASE"/>
    <property type="match status" value="1"/>
</dbReference>
<comment type="caution">
    <text evidence="4">The sequence shown here is derived from an EMBL/GenBank/DDBJ whole genome shotgun (WGS) entry which is preliminary data.</text>
</comment>
<evidence type="ECO:0000313" key="6">
    <source>
        <dbReference type="Proteomes" id="UP000037784"/>
    </source>
</evidence>
<evidence type="ECO:0000313" key="4">
    <source>
        <dbReference type="EMBL" id="GAP62771.1"/>
    </source>
</evidence>
<dbReference type="GO" id="GO:0000271">
    <property type="term" value="P:polysaccharide biosynthetic process"/>
    <property type="evidence" value="ECO:0007669"/>
    <property type="project" value="TreeGrafter"/>
</dbReference>
<protein>
    <submittedName>
        <fullName evidence="5">Pyridoxal phosphate-dependent aminotransferase</fullName>
    </submittedName>
</protein>